<dbReference type="EMBL" id="MH191398">
    <property type="protein sequence ID" value="AWN08587.1"/>
    <property type="molecule type" value="Genomic_DNA"/>
</dbReference>
<dbReference type="KEGG" id="vg:54992631"/>
<keyword evidence="2" id="KW-1185">Reference proteome</keyword>
<dbReference type="GeneID" id="54992631"/>
<evidence type="ECO:0000313" key="1">
    <source>
        <dbReference type="EMBL" id="AWN08587.1"/>
    </source>
</evidence>
<accession>A0A2U8UWU1</accession>
<reference evidence="1 2" key="1">
    <citation type="submission" date="2018-04" db="EMBL/GenBank/DDBJ databases">
        <title>Phage therapy in agriculture - a green tech approach to combat plant pathogenic bacteria.</title>
        <authorList>
            <person name="Djurhuus A.M."/>
            <person name="Carstens A.B."/>
            <person name="Hansen L.H."/>
        </authorList>
    </citation>
    <scope>NUCLEOTIDE SEQUENCE [LARGE SCALE GENOMIC DNA]</scope>
</reference>
<dbReference type="RefSeq" id="YP_009802097.1">
    <property type="nucleotide sequence ID" value="NC_047978.1"/>
</dbReference>
<name>A0A2U8UWU1_9CAUD</name>
<proteinExistence type="predicted"/>
<evidence type="ECO:0000313" key="2">
    <source>
        <dbReference type="Proteomes" id="UP000246222"/>
    </source>
</evidence>
<protein>
    <submittedName>
        <fullName evidence="1">Uncharacterized protein</fullName>
    </submittedName>
</protein>
<organism evidence="1 2">
    <name type="scientific">Erwinia phage Faunus</name>
    <dbReference type="NCBI Taxonomy" id="2182346"/>
    <lineage>
        <taxon>Viruses</taxon>
        <taxon>Duplodnaviria</taxon>
        <taxon>Heunggongvirae</taxon>
        <taxon>Uroviricota</taxon>
        <taxon>Caudoviricetes</taxon>
        <taxon>Chaseviridae</taxon>
        <taxon>Cleopatravirinae</taxon>
        <taxon>Faunusvirus</taxon>
        <taxon>Faunusvirus faunus</taxon>
    </lineage>
</organism>
<dbReference type="Proteomes" id="UP000246222">
    <property type="component" value="Segment"/>
</dbReference>
<sequence length="73" mass="8168">MLFKDLAIGDEFTVSRLSGSFIKTTGEKFHNAVSTTRDSANFLFNNAEPVCPVSSELTEEDFEEGELQWMTNS</sequence>